<dbReference type="STRING" id="153496.A0U89_05605"/>
<dbReference type="Proteomes" id="UP000179145">
    <property type="component" value="Chromosome"/>
</dbReference>
<evidence type="ECO:0000313" key="1">
    <source>
        <dbReference type="EMBL" id="AOX16690.1"/>
    </source>
</evidence>
<dbReference type="RefSeq" id="WP_070402420.1">
    <property type="nucleotide sequence ID" value="NZ_BJVW01000010.1"/>
</dbReference>
<evidence type="ECO:0000313" key="2">
    <source>
        <dbReference type="Proteomes" id="UP000179145"/>
    </source>
</evidence>
<sequence length="377" mass="42878">MTDIDDPQFDIEPRLIMRYLQHVGWSAGDFGRKFSRVFFEDDAPDAIEIFFEKKANEEVKRKEVFFALKTISEFYDREIVEISNDIKSLSYDQITSKIPNEYVLNDTIQLRIASQYINQMRGFLASSATTELTGERHSKRTRKEAVEYAEQCRFGHTFRGSFGFLIESFVGLNETPTLDIVSDNLPLSRRVVERITVGLATYDEAVETQNPGIIAECHDGFSANMCDAMADMLEETDVSKMIIGIKLSPEWRSKSITSKSIFSIEHKNIELLRVAAKSMRVDEKPRPVQIFGRVRRVETDGNPADLSEDTAPKEIEINWVNDDNTLLHVKVTLPNADYAEAVEAHRSGKPVSASGMLVRVGRSWRLDQVGNFKVITF</sequence>
<organism evidence="1 2">
    <name type="scientific">Kozakia baliensis</name>
    <dbReference type="NCBI Taxonomy" id="153496"/>
    <lineage>
        <taxon>Bacteria</taxon>
        <taxon>Pseudomonadati</taxon>
        <taxon>Pseudomonadota</taxon>
        <taxon>Alphaproteobacteria</taxon>
        <taxon>Acetobacterales</taxon>
        <taxon>Acetobacteraceae</taxon>
        <taxon>Kozakia</taxon>
    </lineage>
</organism>
<dbReference type="KEGG" id="kba:A0U89_05605"/>
<proteinExistence type="predicted"/>
<reference evidence="1 2" key="1">
    <citation type="journal article" date="2016" name="Microb. Cell Fact.">
        <title>Dissection of exopolysaccharide biosynthesis in Kozakia baliensis.</title>
        <authorList>
            <person name="Brandt J.U."/>
            <person name="Jakob F."/>
            <person name="Behr J."/>
            <person name="Geissler A.J."/>
            <person name="Vogel R.F."/>
        </authorList>
    </citation>
    <scope>NUCLEOTIDE SEQUENCE [LARGE SCALE GENOMIC DNA]</scope>
    <source>
        <strain evidence="1 2">DSM 14400</strain>
    </source>
</reference>
<dbReference type="EMBL" id="CP014674">
    <property type="protein sequence ID" value="AOX16690.1"/>
    <property type="molecule type" value="Genomic_DNA"/>
</dbReference>
<accession>A0A1D8USS6</accession>
<name>A0A1D8USS6_9PROT</name>
<keyword evidence="2" id="KW-1185">Reference proteome</keyword>
<dbReference type="AlphaFoldDB" id="A0A1D8USS6"/>
<gene>
    <name evidence="1" type="ORF">A0U89_05605</name>
</gene>
<dbReference type="OrthoDB" id="1551021at2"/>
<protein>
    <submittedName>
        <fullName evidence="1">Uncharacterized protein</fullName>
    </submittedName>
</protein>